<accession>A0ABN8YR89</accession>
<name>A0ABN8YR89_RANTA</name>
<feature type="compositionally biased region" description="Pro residues" evidence="1">
    <location>
        <begin position="226"/>
        <end position="237"/>
    </location>
</feature>
<protein>
    <recommendedName>
        <fullName evidence="4">Basic proline-rich protein-like</fullName>
    </recommendedName>
</protein>
<sequence>MLRVRLPFPSRRRLRGPAEALRPEPPPLVPEAPPQGPPRGSVEAPQSRSASSLLTAEDRRTDSPSPAPRPPSSAPRSCHPAAALPRALGLSPPAPRAARARGEAQTGAPVLTPPQERRCPPQDEWSPGRRRKSRRVGVCGSARTRCPGARRLQPRPSPGPAPALRSAVPAPAARGPRSQPHPPAAASPQPSALRPHPRPHLSCGCSDESGDGGGQTRASPPRSASRPPPSYSHTPPPRGRELPGKGAAREHPRQARAERREAGRPTPAQPTTLREAPGSPSAPWTRTQHALRARAAHTCRPSAGCAGRRGRWRSRASAVREFCSVDAGAGASSRAAWKNPALSPLHLTRPPAKGSRGLDGQDVLKCQILLAHRALTCVSSTPWSASTCLYFSWELAWAVRSLATLVLNAY</sequence>
<organism evidence="2 3">
    <name type="scientific">Rangifer tarandus platyrhynchus</name>
    <name type="common">Svalbard reindeer</name>
    <dbReference type="NCBI Taxonomy" id="3082113"/>
    <lineage>
        <taxon>Eukaryota</taxon>
        <taxon>Metazoa</taxon>
        <taxon>Chordata</taxon>
        <taxon>Craniata</taxon>
        <taxon>Vertebrata</taxon>
        <taxon>Euteleostomi</taxon>
        <taxon>Mammalia</taxon>
        <taxon>Eutheria</taxon>
        <taxon>Laurasiatheria</taxon>
        <taxon>Artiodactyla</taxon>
        <taxon>Ruminantia</taxon>
        <taxon>Pecora</taxon>
        <taxon>Cervidae</taxon>
        <taxon>Odocoileinae</taxon>
        <taxon>Rangifer</taxon>
    </lineage>
</organism>
<reference evidence="2" key="1">
    <citation type="submission" date="2023-04" db="EMBL/GenBank/DDBJ databases">
        <authorList>
            <consortium name="ELIXIR-Norway"/>
        </authorList>
    </citation>
    <scope>NUCLEOTIDE SEQUENCE [LARGE SCALE GENOMIC DNA]</scope>
</reference>
<dbReference type="EMBL" id="OX459958">
    <property type="protein sequence ID" value="CAI9164102.1"/>
    <property type="molecule type" value="Genomic_DNA"/>
</dbReference>
<dbReference type="Proteomes" id="UP001176941">
    <property type="component" value="Chromosome 22"/>
</dbReference>
<feature type="compositionally biased region" description="Low complexity" evidence="1">
    <location>
        <begin position="74"/>
        <end position="91"/>
    </location>
</feature>
<gene>
    <name evidence="2" type="ORF">MRATA1EN1_LOCUS13064</name>
</gene>
<feature type="region of interest" description="Disordered" evidence="1">
    <location>
        <begin position="1"/>
        <end position="295"/>
    </location>
</feature>
<proteinExistence type="predicted"/>
<evidence type="ECO:0000313" key="2">
    <source>
        <dbReference type="EMBL" id="CAI9164102.1"/>
    </source>
</evidence>
<feature type="compositionally biased region" description="Pro residues" evidence="1">
    <location>
        <begin position="23"/>
        <end position="37"/>
    </location>
</feature>
<feature type="compositionally biased region" description="Polar residues" evidence="1">
    <location>
        <begin position="44"/>
        <end position="54"/>
    </location>
</feature>
<keyword evidence="3" id="KW-1185">Reference proteome</keyword>
<evidence type="ECO:0000313" key="3">
    <source>
        <dbReference type="Proteomes" id="UP001176941"/>
    </source>
</evidence>
<feature type="compositionally biased region" description="Basic and acidic residues" evidence="1">
    <location>
        <begin position="238"/>
        <end position="263"/>
    </location>
</feature>
<evidence type="ECO:0000256" key="1">
    <source>
        <dbReference type="SAM" id="MobiDB-lite"/>
    </source>
</evidence>
<evidence type="ECO:0008006" key="4">
    <source>
        <dbReference type="Google" id="ProtNLM"/>
    </source>
</evidence>